<evidence type="ECO:0000256" key="4">
    <source>
        <dbReference type="ARBA" id="ARBA00022759"/>
    </source>
</evidence>
<dbReference type="GO" id="GO:0004540">
    <property type="term" value="F:RNA nuclease activity"/>
    <property type="evidence" value="ECO:0007669"/>
    <property type="project" value="InterPro"/>
</dbReference>
<gene>
    <name evidence="9" type="ORF">SAMN05444276_101426</name>
</gene>
<evidence type="ECO:0000256" key="5">
    <source>
        <dbReference type="ARBA" id="ARBA00022801"/>
    </source>
</evidence>
<accession>A0A099GEM4</accession>
<organism evidence="9 10">
    <name type="scientific">Paracoccus sanguinis</name>
    <dbReference type="NCBI Taxonomy" id="1545044"/>
    <lineage>
        <taxon>Bacteria</taxon>
        <taxon>Pseudomonadati</taxon>
        <taxon>Pseudomonadota</taxon>
        <taxon>Alphaproteobacteria</taxon>
        <taxon>Rhodobacterales</taxon>
        <taxon>Paracoccaceae</taxon>
        <taxon>Paracoccus</taxon>
    </lineage>
</organism>
<dbReference type="InterPro" id="IPR019307">
    <property type="entry name" value="RNA-bd_AU-1/RNase_E/G"/>
</dbReference>
<evidence type="ECO:0000313" key="9">
    <source>
        <dbReference type="EMBL" id="SDW21765.1"/>
    </source>
</evidence>
<dbReference type="PANTHER" id="PTHR30001:SF1">
    <property type="entry name" value="RIBONUCLEASE E_G-LIKE PROTEIN, CHLOROPLASTIC"/>
    <property type="match status" value="1"/>
</dbReference>
<protein>
    <submittedName>
        <fullName evidence="9">Ribonuclease, Rne/Rng family</fullName>
    </submittedName>
</protein>
<dbReference type="RefSeq" id="WP_036700886.1">
    <property type="nucleotide sequence ID" value="NZ_FNNA01000001.1"/>
</dbReference>
<dbReference type="OrthoDB" id="9804278at2"/>
<evidence type="ECO:0000256" key="7">
    <source>
        <dbReference type="ARBA" id="ARBA00022884"/>
    </source>
</evidence>
<dbReference type="GO" id="GO:0003723">
    <property type="term" value="F:RNA binding"/>
    <property type="evidence" value="ECO:0007669"/>
    <property type="project" value="UniProtKB-KW"/>
</dbReference>
<keyword evidence="2" id="KW-0540">Nuclease</keyword>
<reference evidence="10" key="1">
    <citation type="submission" date="2016-10" db="EMBL/GenBank/DDBJ databases">
        <authorList>
            <person name="Varghese N."/>
            <person name="Submissions S."/>
        </authorList>
    </citation>
    <scope>NUCLEOTIDE SEQUENCE [LARGE SCALE GENOMIC DNA]</scope>
    <source>
        <strain evidence="10">DSM 29303</strain>
    </source>
</reference>
<evidence type="ECO:0000256" key="6">
    <source>
        <dbReference type="ARBA" id="ARBA00022842"/>
    </source>
</evidence>
<dbReference type="AlphaFoldDB" id="A0A099G890"/>
<dbReference type="GO" id="GO:0004519">
    <property type="term" value="F:endonuclease activity"/>
    <property type="evidence" value="ECO:0007669"/>
    <property type="project" value="UniProtKB-KW"/>
</dbReference>
<dbReference type="Pfam" id="PF10150">
    <property type="entry name" value="RNase_E_G"/>
    <property type="match status" value="2"/>
</dbReference>
<evidence type="ECO:0000256" key="1">
    <source>
        <dbReference type="ARBA" id="ARBA00001946"/>
    </source>
</evidence>
<evidence type="ECO:0000256" key="2">
    <source>
        <dbReference type="ARBA" id="ARBA00022722"/>
    </source>
</evidence>
<dbReference type="InterPro" id="IPR004659">
    <property type="entry name" value="RNase_E/G"/>
</dbReference>
<keyword evidence="5" id="KW-0378">Hydrolase</keyword>
<dbReference type="GO" id="GO:0046872">
    <property type="term" value="F:metal ion binding"/>
    <property type="evidence" value="ECO:0007669"/>
    <property type="project" value="UniProtKB-KW"/>
</dbReference>
<dbReference type="GO" id="GO:0006364">
    <property type="term" value="P:rRNA processing"/>
    <property type="evidence" value="ECO:0007669"/>
    <property type="project" value="TreeGrafter"/>
</dbReference>
<keyword evidence="4" id="KW-0255">Endonuclease</keyword>
<accession>A0A099G890</accession>
<name>A0A099G890_9RHOB</name>
<dbReference type="GO" id="GO:0005737">
    <property type="term" value="C:cytoplasm"/>
    <property type="evidence" value="ECO:0007669"/>
    <property type="project" value="TreeGrafter"/>
</dbReference>
<dbReference type="STRING" id="1545044.SAMN05444276_101426"/>
<evidence type="ECO:0000259" key="8">
    <source>
        <dbReference type="Pfam" id="PF10150"/>
    </source>
</evidence>
<dbReference type="PANTHER" id="PTHR30001">
    <property type="entry name" value="RIBONUCLEASE"/>
    <property type="match status" value="1"/>
</dbReference>
<dbReference type="EMBL" id="FNNA01000001">
    <property type="protein sequence ID" value="SDW21765.1"/>
    <property type="molecule type" value="Genomic_DNA"/>
</dbReference>
<comment type="cofactor">
    <cofactor evidence="1">
        <name>Mg(2+)</name>
        <dbReference type="ChEBI" id="CHEBI:18420"/>
    </cofactor>
</comment>
<dbReference type="Proteomes" id="UP000182944">
    <property type="component" value="Unassembled WGS sequence"/>
</dbReference>
<keyword evidence="3" id="KW-0479">Metal-binding</keyword>
<keyword evidence="7" id="KW-0694">RNA-binding</keyword>
<dbReference type="GO" id="GO:0016787">
    <property type="term" value="F:hydrolase activity"/>
    <property type="evidence" value="ECO:0007669"/>
    <property type="project" value="UniProtKB-KW"/>
</dbReference>
<evidence type="ECO:0000313" key="10">
    <source>
        <dbReference type="Proteomes" id="UP000182944"/>
    </source>
</evidence>
<keyword evidence="10" id="KW-1185">Reference proteome</keyword>
<proteinExistence type="predicted"/>
<feature type="domain" description="RNA-binding protein AU-1/Ribonuclease E/G" evidence="8">
    <location>
        <begin position="106"/>
        <end position="194"/>
    </location>
</feature>
<feature type="domain" description="RNA-binding protein AU-1/Ribonuclease E/G" evidence="8">
    <location>
        <begin position="215"/>
        <end position="340"/>
    </location>
</feature>
<evidence type="ECO:0000256" key="3">
    <source>
        <dbReference type="ARBA" id="ARBA00022723"/>
    </source>
</evidence>
<sequence>MKGRQVVLGRHFGGEAAALMVDGQLQDLLFDLSGLTPLPPGSVCRAVVDRLVKGQGGVFLRLPEGERGFLRDAKGLSEGQTLIVQVSGVADDGKAIPCTQRVIFRGQTALATPGAPGVNVSRRIRDEGVRARLTALGEAALAAAGAPETLGLVIRSAAAAAQDAEVAEEAGSLAGLAVEVMGDVSGRPELLVDADLPWRAAWTDWADPAPDAVDEGDDSFDTHGVAAAIDALLDDELDLPGGGFAVIEATRALVAVDVNTGRDTTPAAALKANIALARDLPRQLRLRGLGGQVVIDFAPSPKRDRGTIEQVLRAAFKADGTETVLIGWTAMGLYELNRKRDRVPLAAVAATAGEPE</sequence>
<keyword evidence="6" id="KW-0460">Magnesium</keyword>